<dbReference type="AlphaFoldDB" id="A0A1N5WTK4"/>
<dbReference type="EMBL" id="LT671858">
    <property type="protein sequence ID" value="SIM88473.1"/>
    <property type="molecule type" value="Genomic_DNA"/>
</dbReference>
<dbReference type="RefSeq" id="WP_172399473.1">
    <property type="nucleotide sequence ID" value="NZ_LT671858.1"/>
</dbReference>
<dbReference type="PANTHER" id="PTHR43755">
    <property type="match status" value="1"/>
</dbReference>
<dbReference type="Pfam" id="PF07992">
    <property type="entry name" value="Pyr_redox_2"/>
    <property type="match status" value="1"/>
</dbReference>
<accession>A0A1N5WTK4</accession>
<dbReference type="PRINTS" id="PR00368">
    <property type="entry name" value="FADPNR"/>
</dbReference>
<dbReference type="Gene3D" id="3.50.50.60">
    <property type="entry name" value="FAD/NAD(P)-binding domain"/>
    <property type="match status" value="2"/>
</dbReference>
<dbReference type="SUPFAM" id="SSF51905">
    <property type="entry name" value="FAD/NAD(P)-binding domain"/>
    <property type="match status" value="2"/>
</dbReference>
<sequence length="400" mass="45156">MVKTKKIAVIGSGAGGLITSSKLARELSNEIKKEEVSITLYDKKTEQEFQPGYLEVAFRGTDPSKIRKDVNKLVTPGVKIVYENVEKVDLANRYIRTEGSDENRDFDYLVISTGSSPDYDQIPGLREANKDFHTNASSSGLIYKEISGIKSGKIVVGIGGLPYKCPPSPNESAFMLDEYFTRKGIRDKVEIVYITPFTRIYSAESINEVIEPIYKNRSIESITTFNTDTVDSEKKEITSLEGETLKYDHLFLTPPHKPANFLKGSEMSDEDGWVKVDRKDLHITTYDNAFAIGDTTDIPTSKAGVEAHLEGIVVASNIIGDIHGTGKNYKFTGRTQCSMETGFHKATFVVGTYDKPVEKIEPSRMNYLEKKVMEEIYWGSLRGHYEWLFKYHFNEDYFQD</sequence>
<dbReference type="Proteomes" id="UP000195607">
    <property type="component" value="Chromosome I"/>
</dbReference>
<dbReference type="PANTHER" id="PTHR43755:SF1">
    <property type="entry name" value="FAD-DEPENDENT PYRIDINE NUCLEOTIDE-DISULPHIDE OXIDOREDUCTASE"/>
    <property type="match status" value="1"/>
</dbReference>
<feature type="domain" description="FAD/NAD(P)-binding" evidence="1">
    <location>
        <begin position="6"/>
        <end position="298"/>
    </location>
</feature>
<dbReference type="GO" id="GO:0016491">
    <property type="term" value="F:oxidoreductase activity"/>
    <property type="evidence" value="ECO:0007669"/>
    <property type="project" value="InterPro"/>
</dbReference>
<name>A0A1N5WTK4_9ARCH</name>
<dbReference type="InterPro" id="IPR023753">
    <property type="entry name" value="FAD/NAD-binding_dom"/>
</dbReference>
<dbReference type="InterPro" id="IPR052541">
    <property type="entry name" value="SQRD"/>
</dbReference>
<dbReference type="GeneID" id="41589220"/>
<evidence type="ECO:0000259" key="1">
    <source>
        <dbReference type="Pfam" id="PF07992"/>
    </source>
</evidence>
<evidence type="ECO:0000313" key="2">
    <source>
        <dbReference type="EMBL" id="SIM88473.1"/>
    </source>
</evidence>
<proteinExistence type="predicted"/>
<evidence type="ECO:0000313" key="3">
    <source>
        <dbReference type="Proteomes" id="UP000195607"/>
    </source>
</evidence>
<reference evidence="2 3" key="1">
    <citation type="submission" date="2016-04" db="EMBL/GenBank/DDBJ databases">
        <authorList>
            <person name="Evans L.H."/>
            <person name="Alamgir A."/>
            <person name="Owens N."/>
            <person name="Weber N.D."/>
            <person name="Virtaneva K."/>
            <person name="Barbian K."/>
            <person name="Babar A."/>
            <person name="Rosenke K."/>
        </authorList>
    </citation>
    <scope>NUCLEOTIDE SEQUENCE [LARGE SCALE GENOMIC DNA]</scope>
    <source>
        <strain evidence="3">S5(T) (JCM 30642 \VKM B-2941)</strain>
    </source>
</reference>
<protein>
    <submittedName>
        <fullName evidence="2">Sulfide:quinone oxidoreductase</fullName>
    </submittedName>
</protein>
<gene>
    <name evidence="2" type="ORF">CSP5_1984</name>
</gene>
<organism evidence="2 3">
    <name type="scientific">Cuniculiplasma divulgatum</name>
    <dbReference type="NCBI Taxonomy" id="1673428"/>
    <lineage>
        <taxon>Archaea</taxon>
        <taxon>Methanobacteriati</taxon>
        <taxon>Thermoplasmatota</taxon>
        <taxon>Thermoplasmata</taxon>
        <taxon>Thermoplasmatales</taxon>
        <taxon>Cuniculiplasmataceae</taxon>
        <taxon>Cuniculiplasma</taxon>
    </lineage>
</organism>
<dbReference type="InterPro" id="IPR036188">
    <property type="entry name" value="FAD/NAD-bd_sf"/>
</dbReference>